<feature type="region of interest" description="Disordered" evidence="1">
    <location>
        <begin position="977"/>
        <end position="999"/>
    </location>
</feature>
<proteinExistence type="predicted"/>
<dbReference type="EMBL" id="JANPWZ010002163">
    <property type="protein sequence ID" value="KAJ3560926.1"/>
    <property type="molecule type" value="Genomic_DNA"/>
</dbReference>
<gene>
    <name evidence="2" type="ORF">NPX13_g9135</name>
</gene>
<feature type="region of interest" description="Disordered" evidence="1">
    <location>
        <begin position="516"/>
        <end position="552"/>
    </location>
</feature>
<feature type="region of interest" description="Disordered" evidence="1">
    <location>
        <begin position="804"/>
        <end position="834"/>
    </location>
</feature>
<dbReference type="AlphaFoldDB" id="A0A9W8N7J5"/>
<reference evidence="2" key="1">
    <citation type="submission" date="2022-07" db="EMBL/GenBank/DDBJ databases">
        <title>Genome Sequence of Xylaria arbuscula.</title>
        <authorList>
            <person name="Buettner E."/>
        </authorList>
    </citation>
    <scope>NUCLEOTIDE SEQUENCE</scope>
    <source>
        <strain evidence="2">VT107</strain>
    </source>
</reference>
<feature type="compositionally biased region" description="Low complexity" evidence="1">
    <location>
        <begin position="818"/>
        <end position="834"/>
    </location>
</feature>
<organism evidence="2 3">
    <name type="scientific">Xylaria arbuscula</name>
    <dbReference type="NCBI Taxonomy" id="114810"/>
    <lineage>
        <taxon>Eukaryota</taxon>
        <taxon>Fungi</taxon>
        <taxon>Dikarya</taxon>
        <taxon>Ascomycota</taxon>
        <taxon>Pezizomycotina</taxon>
        <taxon>Sordariomycetes</taxon>
        <taxon>Xylariomycetidae</taxon>
        <taxon>Xylariales</taxon>
        <taxon>Xylariaceae</taxon>
        <taxon>Xylaria</taxon>
    </lineage>
</organism>
<name>A0A9W8N7J5_9PEZI</name>
<sequence length="1077" mass="119888">MDIMAEPFEYHGSLVAFEGPQETISTQLRLLPNSPKLLILPSFQVFVQESEGPSQFDAQSLILRTHEACRARTEMACSFLRESTPNDKRLVFMNGSTISARMSCISAISKHETNGDMNRAEIRFNELIENGTAGLQRRSWAEQSPAVPSIADVTTGSYEQARQVADDPISKAMRAADALYLETEFLQDNDDFDLVTPIRPRSMSVPVLLADDLRTTTPFNIFGSTENTEQDFPTDVEQQDLVRRCEDWQAAAEGEDHLTDIPSATMSPNRGSELYPYNPLRPTSAVGPPRTAVDSMPNSPVLLGEARIVDIRPSPSSSTLKRVKSVDGIYTTAFRNPDISLCNISQRSTKSEEAIQDGAIKEWKEEEHSLRKPILRSHFYSEASYPALKTNRAIVRKFLPPKLNLDIEGARRSIYYANQSIREEKIAHRGTLTEPILNTREAEPEDNGSFLDLENDLEPGVQEPFQVVLPMVEDLVIHFKGEESQPALEAMIQTFKNRTSQLSMLSLISELRGSMNHTMTPTTKSSAPYSSNRDSIYSRRPTLQSTPRYSPADYDPFAVHGNYLERTTSGSSSKLDSNNQVQETVVISTPPTPAQTPPPGTNPLPDQLFHDFDIKGYKTAICVQNALRSILNIHFSPENIGYQQFNFPLLPELSSFWRPVFRETRSRNSNMARKIDLILALGAQKNTSRGLLGSVSGSLEKLGREANGTPRTGRVDLRYLIANAMQAFTSQPLANQTQANPFTNPLLLATLIIPHLETYIAAHPSTRFLLLEYPAEHLSTVLSLQDLIGADILKVAGIVDPEANEPKPYQAHRKHSSHSIVSSPRSSASRRPSAALLPSELSEVRKELYTSQPSFSKVDFVLTSNAEESEIATFIATIWKLLIGISDFYIPESATITKWKSKPNNYSLPSSSHIHSAEQYAPLFQAAVMLGFASPAEDEQEPHRRGPSPNYVSSGTYADLPAIRQRPATPFRPSKASLVAASRNGGSIPQPPTIPRRVSNPRNKLKYLLGHEVASYTAPRDTENGDVIPYHEFYDLDEDGGFLAEERKYMPLWTQQHQSGLPNRNSHKALKWLGISN</sequence>
<keyword evidence="3" id="KW-1185">Reference proteome</keyword>
<accession>A0A9W8N7J5</accession>
<feature type="region of interest" description="Disordered" evidence="1">
    <location>
        <begin position="936"/>
        <end position="956"/>
    </location>
</feature>
<protein>
    <recommendedName>
        <fullName evidence="4">Gastric mucin-like protein</fullName>
    </recommendedName>
</protein>
<evidence type="ECO:0000256" key="1">
    <source>
        <dbReference type="SAM" id="MobiDB-lite"/>
    </source>
</evidence>
<evidence type="ECO:0000313" key="3">
    <source>
        <dbReference type="Proteomes" id="UP001148614"/>
    </source>
</evidence>
<evidence type="ECO:0000313" key="2">
    <source>
        <dbReference type="EMBL" id="KAJ3560926.1"/>
    </source>
</evidence>
<dbReference type="VEuPathDB" id="FungiDB:F4678DRAFT_421626"/>
<evidence type="ECO:0008006" key="4">
    <source>
        <dbReference type="Google" id="ProtNLM"/>
    </source>
</evidence>
<feature type="compositionally biased region" description="Polar residues" evidence="1">
    <location>
        <begin position="516"/>
        <end position="548"/>
    </location>
</feature>
<comment type="caution">
    <text evidence="2">The sequence shown here is derived from an EMBL/GenBank/DDBJ whole genome shotgun (WGS) entry which is preliminary data.</text>
</comment>
<dbReference type="Proteomes" id="UP001148614">
    <property type="component" value="Unassembled WGS sequence"/>
</dbReference>